<gene>
    <name evidence="3" type="ORF">FRF71_12200</name>
</gene>
<dbReference type="EMBL" id="CP042345">
    <property type="protein sequence ID" value="QEA16832.1"/>
    <property type="molecule type" value="Genomic_DNA"/>
</dbReference>
<dbReference type="AlphaFoldDB" id="A0A5B8S766"/>
<dbReference type="OrthoDB" id="7205329at2"/>
<evidence type="ECO:0000313" key="3">
    <source>
        <dbReference type="EMBL" id="QEA16832.1"/>
    </source>
</evidence>
<reference evidence="3 4" key="1">
    <citation type="journal article" date="2013" name="J. Microbiol. Biotechnol.">
        <title>Novosphingobium ginsenosidimutans sp. nov., with the ability to convert ginsenoside.</title>
        <authorList>
            <person name="Kim J.K."/>
            <person name="He D."/>
            <person name="Liu Q.M."/>
            <person name="Park H.Y."/>
            <person name="Jung M.S."/>
            <person name="Yoon M.H."/>
            <person name="Kim S.C."/>
            <person name="Im W.T."/>
        </authorList>
    </citation>
    <scope>NUCLEOTIDE SEQUENCE [LARGE SCALE GENOMIC DNA]</scope>
    <source>
        <strain evidence="3 4">FW-6</strain>
    </source>
</reference>
<keyword evidence="2" id="KW-0732">Signal</keyword>
<evidence type="ECO:0000256" key="1">
    <source>
        <dbReference type="SAM" id="MobiDB-lite"/>
    </source>
</evidence>
<dbReference type="Proteomes" id="UP000321172">
    <property type="component" value="Chromosome"/>
</dbReference>
<dbReference type="KEGG" id="ngf:FRF71_12200"/>
<protein>
    <recommendedName>
        <fullName evidence="5">ATP-dependent RNA helicase</fullName>
    </recommendedName>
</protein>
<accession>A0A5B8S766</accession>
<organism evidence="3 4">
    <name type="scientific">Novosphingobium ginsenosidimutans</name>
    <dbReference type="NCBI Taxonomy" id="1176536"/>
    <lineage>
        <taxon>Bacteria</taxon>
        <taxon>Pseudomonadati</taxon>
        <taxon>Pseudomonadota</taxon>
        <taxon>Alphaproteobacteria</taxon>
        <taxon>Sphingomonadales</taxon>
        <taxon>Sphingomonadaceae</taxon>
        <taxon>Novosphingobium</taxon>
    </lineage>
</organism>
<proteinExistence type="predicted"/>
<keyword evidence="4" id="KW-1185">Reference proteome</keyword>
<feature type="region of interest" description="Disordered" evidence="1">
    <location>
        <begin position="31"/>
        <end position="167"/>
    </location>
</feature>
<dbReference type="Pfam" id="PF11776">
    <property type="entry name" value="RcnB"/>
    <property type="match status" value="1"/>
</dbReference>
<feature type="chain" id="PRO_5022979135" description="ATP-dependent RNA helicase" evidence="2">
    <location>
        <begin position="31"/>
        <end position="324"/>
    </location>
</feature>
<dbReference type="InterPro" id="IPR024572">
    <property type="entry name" value="RcnB"/>
</dbReference>
<feature type="signal peptide" evidence="2">
    <location>
        <begin position="1"/>
        <end position="30"/>
    </location>
</feature>
<sequence length="324" mass="38217">MAVKFKSITGRVSALALAVSALALPAAVQAQEQGGRFRDREAAGNVGGDNEARRAPRSAPQGDNGGGWSRPARTVTQAAPAGDNQQGRADQAPGWNRSAERREGNGWNGNGRSWENRGGGNWRGDNARPAPAPQPQAAPAPTAQGRNRNQDRTLRSEDQRRTDRSGTWWRQEGDRTYRDADRRGDDNRWRDRNRDEYRRDNDRRWDNNRGDRQRYGYNHDYRRWDNRWRDNRRYDWYSYRRSYPSTFRVGIYYSPYRNYSYRRLNIGFFLDSLFYSNRYWINDPWQYRLPDVYGPYRWIRYYDDALLVNTYTGEVVDVIYSFFW</sequence>
<dbReference type="Gene3D" id="3.10.450.160">
    <property type="entry name" value="inner membrane protein cigr"/>
    <property type="match status" value="1"/>
</dbReference>
<evidence type="ECO:0000313" key="4">
    <source>
        <dbReference type="Proteomes" id="UP000321172"/>
    </source>
</evidence>
<name>A0A5B8S766_9SPHN</name>
<evidence type="ECO:0008006" key="5">
    <source>
        <dbReference type="Google" id="ProtNLM"/>
    </source>
</evidence>
<feature type="compositionally biased region" description="Basic and acidic residues" evidence="1">
    <location>
        <begin position="148"/>
        <end position="164"/>
    </location>
</feature>
<evidence type="ECO:0000256" key="2">
    <source>
        <dbReference type="SAM" id="SignalP"/>
    </source>
</evidence>
<dbReference type="RefSeq" id="WP_147090911.1">
    <property type="nucleotide sequence ID" value="NZ_BAABJD010000002.1"/>
</dbReference>